<dbReference type="GO" id="GO:0009425">
    <property type="term" value="C:bacterial-type flagellum basal body"/>
    <property type="evidence" value="ECO:0007669"/>
    <property type="project" value="UniProtKB-SubCell"/>
</dbReference>
<feature type="transmembrane region" description="Helical" evidence="10">
    <location>
        <begin position="79"/>
        <end position="99"/>
    </location>
</feature>
<dbReference type="PANTHER" id="PTHR30065">
    <property type="entry name" value="FLAGELLAR BIOSYNTHETIC PROTEIN FLIR"/>
    <property type="match status" value="1"/>
</dbReference>
<evidence type="ECO:0000256" key="1">
    <source>
        <dbReference type="ARBA" id="ARBA00002578"/>
    </source>
</evidence>
<comment type="function">
    <text evidence="1 10">Role in flagellar biosynthesis.</text>
</comment>
<keyword evidence="11" id="KW-0966">Cell projection</keyword>
<evidence type="ECO:0000256" key="6">
    <source>
        <dbReference type="ARBA" id="ARBA00022989"/>
    </source>
</evidence>
<feature type="transmembrane region" description="Helical" evidence="10">
    <location>
        <begin position="179"/>
        <end position="202"/>
    </location>
</feature>
<dbReference type="InterPro" id="IPR002010">
    <property type="entry name" value="T3SS_IM_R"/>
</dbReference>
<dbReference type="GO" id="GO:0005886">
    <property type="term" value="C:plasma membrane"/>
    <property type="evidence" value="ECO:0007669"/>
    <property type="project" value="UniProtKB-SubCell"/>
</dbReference>
<name>A0AB39UXI1_9GAMM</name>
<keyword evidence="7 10" id="KW-0472">Membrane</keyword>
<evidence type="ECO:0000256" key="3">
    <source>
        <dbReference type="ARBA" id="ARBA00021717"/>
    </source>
</evidence>
<evidence type="ECO:0000256" key="2">
    <source>
        <dbReference type="ARBA" id="ARBA00009772"/>
    </source>
</evidence>
<feature type="transmembrane region" description="Helical" evidence="10">
    <location>
        <begin position="214"/>
        <end position="232"/>
    </location>
</feature>
<dbReference type="PRINTS" id="PR00953">
    <property type="entry name" value="TYPE3IMRPROT"/>
</dbReference>
<organism evidence="11">
    <name type="scientific">Thermohahella caldifontis</name>
    <dbReference type="NCBI Taxonomy" id="3142973"/>
    <lineage>
        <taxon>Bacteria</taxon>
        <taxon>Pseudomonadati</taxon>
        <taxon>Pseudomonadota</taxon>
        <taxon>Gammaproteobacteria</taxon>
        <taxon>Oceanospirillales</taxon>
        <taxon>Hahellaceae</taxon>
        <taxon>Thermohahella</taxon>
    </lineage>
</organism>
<dbReference type="KEGG" id="tcd:AAIA72_01825"/>
<evidence type="ECO:0000313" key="11">
    <source>
        <dbReference type="EMBL" id="XDT72747.1"/>
    </source>
</evidence>
<comment type="similarity">
    <text evidence="2 10">Belongs to the FliR/MopE/SpaR family.</text>
</comment>
<dbReference type="EMBL" id="CP154858">
    <property type="protein sequence ID" value="XDT72747.1"/>
    <property type="molecule type" value="Genomic_DNA"/>
</dbReference>
<evidence type="ECO:0000256" key="9">
    <source>
        <dbReference type="NCBIfam" id="TIGR01400"/>
    </source>
</evidence>
<evidence type="ECO:0000256" key="4">
    <source>
        <dbReference type="ARBA" id="ARBA00022475"/>
    </source>
</evidence>
<keyword evidence="6 10" id="KW-1133">Transmembrane helix</keyword>
<keyword evidence="11" id="KW-0282">Flagellum</keyword>
<dbReference type="GO" id="GO:0006605">
    <property type="term" value="P:protein targeting"/>
    <property type="evidence" value="ECO:0007669"/>
    <property type="project" value="UniProtKB-UniRule"/>
</dbReference>
<dbReference type="RefSeq" id="WP_369601751.1">
    <property type="nucleotide sequence ID" value="NZ_CP154858.1"/>
</dbReference>
<dbReference type="GO" id="GO:0044780">
    <property type="term" value="P:bacterial-type flagellum assembly"/>
    <property type="evidence" value="ECO:0007669"/>
    <property type="project" value="UniProtKB-UniRule"/>
</dbReference>
<accession>A0AB39UXI1</accession>
<dbReference type="AlphaFoldDB" id="A0AB39UXI1"/>
<dbReference type="PANTHER" id="PTHR30065:SF8">
    <property type="entry name" value="FLAGELLAR BIOSYNTHETIC PROTEIN FLIR"/>
    <property type="match status" value="1"/>
</dbReference>
<dbReference type="NCBIfam" id="TIGR01400">
    <property type="entry name" value="fliR"/>
    <property type="match status" value="1"/>
</dbReference>
<feature type="transmembrane region" description="Helical" evidence="10">
    <location>
        <begin position="12"/>
        <end position="30"/>
    </location>
</feature>
<feature type="transmembrane region" description="Helical" evidence="10">
    <location>
        <begin position="42"/>
        <end position="59"/>
    </location>
</feature>
<protein>
    <recommendedName>
        <fullName evidence="3 9">Flagellar biosynthetic protein FliR</fullName>
    </recommendedName>
</protein>
<dbReference type="Pfam" id="PF01311">
    <property type="entry name" value="Bac_export_1"/>
    <property type="match status" value="1"/>
</dbReference>
<keyword evidence="8 10" id="KW-0975">Bacterial flagellum</keyword>
<evidence type="ECO:0000256" key="8">
    <source>
        <dbReference type="ARBA" id="ARBA00023143"/>
    </source>
</evidence>
<keyword evidence="11" id="KW-0969">Cilium</keyword>
<evidence type="ECO:0000256" key="7">
    <source>
        <dbReference type="ARBA" id="ARBA00023136"/>
    </source>
</evidence>
<keyword evidence="4 10" id="KW-1003">Cell membrane</keyword>
<proteinExistence type="inferred from homology"/>
<sequence>MIELTDSQIGAWVGQILWPLFRIASFLMVMPVVGTQIVPPRVRLVLAILLTSVVAPQVQQVPAVDPLSLSAFTIVLQQVLIGVALGFVLVILFQLFAVAGQAIAMQMGLGFASMVDPANGISVAALGQFYLMLVTLLFLAMNGHLVAFTVIAESFDVLPISENGISPAGWGLIVSRMSWLFAGALMIALPAVTALLLVNVAFGVMTRAAPQMNIFSIGFPVSVVLGLLFFWIGTADFLPHFNALTEDTLRFMQTVLDTP</sequence>
<reference evidence="11" key="1">
    <citation type="submission" date="2024-05" db="EMBL/GenBank/DDBJ databases">
        <title>Genome sequencing of novel strain.</title>
        <authorList>
            <person name="Ganbat D."/>
            <person name="Ganbat S."/>
            <person name="Lee S.-J."/>
        </authorList>
    </citation>
    <scope>NUCLEOTIDE SEQUENCE</scope>
    <source>
        <strain evidence="11">SMD15-11</strain>
    </source>
</reference>
<evidence type="ECO:0000256" key="10">
    <source>
        <dbReference type="RuleBase" id="RU362071"/>
    </source>
</evidence>
<dbReference type="InterPro" id="IPR006303">
    <property type="entry name" value="FliR"/>
</dbReference>
<gene>
    <name evidence="11" type="primary">fliR</name>
    <name evidence="11" type="ORF">AAIA72_01825</name>
</gene>
<comment type="subcellular location">
    <subcellularLocation>
        <location evidence="10">Cell membrane</location>
        <topology evidence="10">Multi-pass membrane protein</topology>
    </subcellularLocation>
    <subcellularLocation>
        <location evidence="10">Bacterial flagellum basal body</location>
    </subcellularLocation>
</comment>
<keyword evidence="5 10" id="KW-0812">Transmembrane</keyword>
<evidence type="ECO:0000256" key="5">
    <source>
        <dbReference type="ARBA" id="ARBA00022692"/>
    </source>
</evidence>
<feature type="transmembrane region" description="Helical" evidence="10">
    <location>
        <begin position="120"/>
        <end position="141"/>
    </location>
</feature>